<evidence type="ECO:0000256" key="4">
    <source>
        <dbReference type="ARBA" id="ARBA00022723"/>
    </source>
</evidence>
<dbReference type="InterPro" id="IPR005805">
    <property type="entry name" value="Rieske_Fe-S_prot_C"/>
</dbReference>
<keyword evidence="6" id="KW-0411">Iron-sulfur</keyword>
<accession>A0A323V7A6</accession>
<dbReference type="CDD" id="cd03467">
    <property type="entry name" value="Rieske"/>
    <property type="match status" value="1"/>
</dbReference>
<dbReference type="InterPro" id="IPR036922">
    <property type="entry name" value="Rieske_2Fe-2S_sf"/>
</dbReference>
<gene>
    <name evidence="12" type="ORF">DMO24_15495</name>
</gene>
<evidence type="ECO:0000256" key="1">
    <source>
        <dbReference type="ARBA" id="ARBA00002494"/>
    </source>
</evidence>
<keyword evidence="5" id="KW-0408">Iron</keyword>
<keyword evidence="3" id="KW-0001">2Fe-2S</keyword>
<feature type="signal peptide" evidence="10">
    <location>
        <begin position="1"/>
        <end position="33"/>
    </location>
</feature>
<dbReference type="PROSITE" id="PS51257">
    <property type="entry name" value="PROKAR_LIPOPROTEIN"/>
    <property type="match status" value="1"/>
</dbReference>
<feature type="domain" description="Rieske" evidence="11">
    <location>
        <begin position="51"/>
        <end position="144"/>
    </location>
</feature>
<evidence type="ECO:0000259" key="11">
    <source>
        <dbReference type="PROSITE" id="PS51296"/>
    </source>
</evidence>
<evidence type="ECO:0000256" key="6">
    <source>
        <dbReference type="ARBA" id="ARBA00023014"/>
    </source>
</evidence>
<protein>
    <recommendedName>
        <fullName evidence="2">Cytochrome bc1 complex Rieske iron-sulfur subunit</fullName>
    </recommendedName>
    <alternativeName>
        <fullName evidence="8">Cytochrome bc1 reductase complex subunit QcrA</fullName>
    </alternativeName>
</protein>
<evidence type="ECO:0000256" key="8">
    <source>
        <dbReference type="ARBA" id="ARBA00029586"/>
    </source>
</evidence>
<evidence type="ECO:0000256" key="5">
    <source>
        <dbReference type="ARBA" id="ARBA00023004"/>
    </source>
</evidence>
<reference evidence="12 13" key="1">
    <citation type="submission" date="2018-06" db="EMBL/GenBank/DDBJ databases">
        <title>Draft genome sequence of Modestobacter versicolor CP153-2.</title>
        <authorList>
            <person name="Gundlapally S.R."/>
        </authorList>
    </citation>
    <scope>NUCLEOTIDE SEQUENCE [LARGE SCALE GENOMIC DNA]</scope>
    <source>
        <strain evidence="12 13">CP153-2</strain>
    </source>
</reference>
<dbReference type="GO" id="GO:0051537">
    <property type="term" value="F:2 iron, 2 sulfur cluster binding"/>
    <property type="evidence" value="ECO:0007669"/>
    <property type="project" value="UniProtKB-KW"/>
</dbReference>
<evidence type="ECO:0000313" key="13">
    <source>
        <dbReference type="Proteomes" id="UP000247602"/>
    </source>
</evidence>
<dbReference type="SUPFAM" id="SSF50022">
    <property type="entry name" value="ISP domain"/>
    <property type="match status" value="1"/>
</dbReference>
<dbReference type="EMBL" id="QKNV01000182">
    <property type="protein sequence ID" value="PZA20441.1"/>
    <property type="molecule type" value="Genomic_DNA"/>
</dbReference>
<dbReference type="GO" id="GO:0016020">
    <property type="term" value="C:membrane"/>
    <property type="evidence" value="ECO:0007669"/>
    <property type="project" value="InterPro"/>
</dbReference>
<evidence type="ECO:0000256" key="10">
    <source>
        <dbReference type="SAM" id="SignalP"/>
    </source>
</evidence>
<keyword evidence="7" id="KW-1015">Disulfide bond</keyword>
<evidence type="ECO:0000256" key="7">
    <source>
        <dbReference type="ARBA" id="ARBA00023157"/>
    </source>
</evidence>
<name>A0A323V7A6_9ACTN</name>
<organism evidence="12 13">
    <name type="scientific">Modestobacter versicolor</name>
    <dbReference type="NCBI Taxonomy" id="429133"/>
    <lineage>
        <taxon>Bacteria</taxon>
        <taxon>Bacillati</taxon>
        <taxon>Actinomycetota</taxon>
        <taxon>Actinomycetes</taxon>
        <taxon>Geodermatophilales</taxon>
        <taxon>Geodermatophilaceae</taxon>
        <taxon>Modestobacter</taxon>
    </lineage>
</organism>
<keyword evidence="13" id="KW-1185">Reference proteome</keyword>
<comment type="function">
    <text evidence="1">Iron-sulfur subunit of the cytochrome bc1 complex, an essential component of the respiratory electron transport chain required for ATP synthesis. The bc1 complex catalyzes the oxidation of menaquinol and the reduction of cytochrome c in the respiratory chain. The bc1 complex operates through a Q-cycle mechanism that couples electron transfer to generation of the proton gradient that drives ATP synthesis.</text>
</comment>
<dbReference type="PRINTS" id="PR00162">
    <property type="entry name" value="RIESKE"/>
</dbReference>
<dbReference type="Gene3D" id="2.102.10.10">
    <property type="entry name" value="Rieske [2Fe-2S] iron-sulphur domain"/>
    <property type="match status" value="1"/>
</dbReference>
<dbReference type="PROSITE" id="PS51296">
    <property type="entry name" value="RIESKE"/>
    <property type="match status" value="1"/>
</dbReference>
<dbReference type="AlphaFoldDB" id="A0A323V7A6"/>
<dbReference type="Pfam" id="PF00355">
    <property type="entry name" value="Rieske"/>
    <property type="match status" value="1"/>
</dbReference>
<feature type="chain" id="PRO_5038436964" description="Cytochrome bc1 complex Rieske iron-sulfur subunit" evidence="10">
    <location>
        <begin position="34"/>
        <end position="145"/>
    </location>
</feature>
<proteinExistence type="predicted"/>
<evidence type="ECO:0000313" key="12">
    <source>
        <dbReference type="EMBL" id="PZA20441.1"/>
    </source>
</evidence>
<dbReference type="PANTHER" id="PTHR10134">
    <property type="entry name" value="CYTOCHROME B-C1 COMPLEX SUBUNIT RIESKE, MITOCHONDRIAL"/>
    <property type="match status" value="1"/>
</dbReference>
<sequence length="145" mass="14405">MRSQRQDGAVHPCLSRRALLVAGGAGLGSIALAGCGGGTDVPELTGVAAGDVVVALAEVPVGSAYEVSIDGRRVLVGRPDEGTVVGYDATCTHQGCNVRPAEDGLACPCHGSVFDLATGDAVEGPATEPLARVGVAVRGTDVVLT</sequence>
<evidence type="ECO:0000256" key="3">
    <source>
        <dbReference type="ARBA" id="ARBA00022714"/>
    </source>
</evidence>
<keyword evidence="10" id="KW-0732">Signal</keyword>
<dbReference type="Proteomes" id="UP000247602">
    <property type="component" value="Unassembled WGS sequence"/>
</dbReference>
<comment type="caution">
    <text evidence="12">The sequence shown here is derived from an EMBL/GenBank/DDBJ whole genome shotgun (WGS) entry which is preliminary data.</text>
</comment>
<evidence type="ECO:0000256" key="9">
    <source>
        <dbReference type="ARBA" id="ARBA00034078"/>
    </source>
</evidence>
<dbReference type="InterPro" id="IPR006311">
    <property type="entry name" value="TAT_signal"/>
</dbReference>
<dbReference type="InterPro" id="IPR014349">
    <property type="entry name" value="Rieske_Fe-S_prot"/>
</dbReference>
<comment type="cofactor">
    <cofactor evidence="9">
        <name>[2Fe-2S] cluster</name>
        <dbReference type="ChEBI" id="CHEBI:190135"/>
    </cofactor>
</comment>
<evidence type="ECO:0000256" key="2">
    <source>
        <dbReference type="ARBA" id="ARBA00015816"/>
    </source>
</evidence>
<dbReference type="OrthoDB" id="25106at2"/>
<keyword evidence="4" id="KW-0479">Metal-binding</keyword>
<dbReference type="GO" id="GO:0046872">
    <property type="term" value="F:metal ion binding"/>
    <property type="evidence" value="ECO:0007669"/>
    <property type="project" value="UniProtKB-KW"/>
</dbReference>
<dbReference type="GO" id="GO:0004497">
    <property type="term" value="F:monooxygenase activity"/>
    <property type="evidence" value="ECO:0007669"/>
    <property type="project" value="UniProtKB-ARBA"/>
</dbReference>
<dbReference type="InterPro" id="IPR017941">
    <property type="entry name" value="Rieske_2Fe-2S"/>
</dbReference>
<dbReference type="GO" id="GO:0016705">
    <property type="term" value="F:oxidoreductase activity, acting on paired donors, with incorporation or reduction of molecular oxygen"/>
    <property type="evidence" value="ECO:0007669"/>
    <property type="project" value="UniProtKB-ARBA"/>
</dbReference>
<dbReference type="PROSITE" id="PS51318">
    <property type="entry name" value="TAT"/>
    <property type="match status" value="1"/>
</dbReference>